<gene>
    <name evidence="7" type="ORF">GTW20_03550</name>
</gene>
<keyword evidence="5 6" id="KW-0472">Membrane</keyword>
<feature type="transmembrane region" description="Helical" evidence="6">
    <location>
        <begin position="107"/>
        <end position="126"/>
    </location>
</feature>
<evidence type="ECO:0000256" key="4">
    <source>
        <dbReference type="ARBA" id="ARBA00022989"/>
    </source>
</evidence>
<name>A0A7K2IN00_9ACTN</name>
<evidence type="ECO:0000313" key="7">
    <source>
        <dbReference type="EMBL" id="MYR31362.1"/>
    </source>
</evidence>
<feature type="transmembrane region" description="Helical" evidence="6">
    <location>
        <begin position="170"/>
        <end position="195"/>
    </location>
</feature>
<evidence type="ECO:0000256" key="5">
    <source>
        <dbReference type="ARBA" id="ARBA00023136"/>
    </source>
</evidence>
<dbReference type="InterPro" id="IPR011701">
    <property type="entry name" value="MFS"/>
</dbReference>
<comment type="caution">
    <text evidence="7">The sequence shown here is derived from an EMBL/GenBank/DDBJ whole genome shotgun (WGS) entry which is preliminary data.</text>
</comment>
<dbReference type="AlphaFoldDB" id="A0A7K2IN00"/>
<comment type="subcellular location">
    <subcellularLocation>
        <location evidence="1">Membrane</location>
        <topology evidence="1">Multi-pass membrane protein</topology>
    </subcellularLocation>
</comment>
<dbReference type="InterPro" id="IPR044772">
    <property type="entry name" value="NO3_transporter"/>
</dbReference>
<evidence type="ECO:0000256" key="3">
    <source>
        <dbReference type="ARBA" id="ARBA00022692"/>
    </source>
</evidence>
<sequence length="461" mass="48996">MTSETGRRAPRAVGDRISHWDPEDRRFWEETGRHVARRNLWASIASEHIGFSVWSIWSVLVLFMIPEHGFSTTPEQKFLLLSVVTLVGAVLRVPYTLAVPVFGGRTWTVIATLALIVPTVAAFFLVRNPDTPFWLLLVLAATAGVGGGNFSSSMANINSYFPEREKGWALGLNAGGGNIGVATVQLVGLTVIALFTTSAGHLVPLFYMPLILLSVWWAHRSMNNLVHPRGETDAHLSAVRDPHFWIMSLLYVGTFGSFIGTGFAFGLLLQAQFGLEPVHAAGIAVLGPVVGSLVRPVGGRLADSLGGARVTLWVFTAMAACAAVLVLAVQTGRAPLFIGTFAVMFTLTGLGNGSTYKMIPSIHAARAEDAVAAGEPRDRALARAKRVASSMLGLIGAVGALGGVGINVGFRESFAATGSTAPAFLAFGAFYLLCALVTWAVYMRRPARPALAVENVGATAR</sequence>
<evidence type="ECO:0000256" key="6">
    <source>
        <dbReference type="SAM" id="Phobius"/>
    </source>
</evidence>
<feature type="transmembrane region" description="Helical" evidence="6">
    <location>
        <begin position="40"/>
        <end position="66"/>
    </location>
</feature>
<dbReference type="SUPFAM" id="SSF103473">
    <property type="entry name" value="MFS general substrate transporter"/>
    <property type="match status" value="1"/>
</dbReference>
<dbReference type="EMBL" id="WWHY01000001">
    <property type="protein sequence ID" value="MYR31362.1"/>
    <property type="molecule type" value="Genomic_DNA"/>
</dbReference>
<protein>
    <submittedName>
        <fullName evidence="7">MFS transporter</fullName>
    </submittedName>
</protein>
<feature type="transmembrane region" description="Helical" evidence="6">
    <location>
        <begin position="244"/>
        <end position="268"/>
    </location>
</feature>
<accession>A0A7K2IN00</accession>
<feature type="transmembrane region" description="Helical" evidence="6">
    <location>
        <begin position="336"/>
        <end position="356"/>
    </location>
</feature>
<dbReference type="InterPro" id="IPR036259">
    <property type="entry name" value="MFS_trans_sf"/>
</dbReference>
<evidence type="ECO:0000313" key="8">
    <source>
        <dbReference type="Proteomes" id="UP000467124"/>
    </source>
</evidence>
<feature type="transmembrane region" description="Helical" evidence="6">
    <location>
        <begin position="78"/>
        <end position="95"/>
    </location>
</feature>
<dbReference type="Proteomes" id="UP000467124">
    <property type="component" value="Unassembled WGS sequence"/>
</dbReference>
<feature type="transmembrane region" description="Helical" evidence="6">
    <location>
        <begin position="422"/>
        <end position="442"/>
    </location>
</feature>
<dbReference type="GeneID" id="91392232"/>
<organism evidence="7 8">
    <name type="scientific">Nocardiopsis alba</name>
    <dbReference type="NCBI Taxonomy" id="53437"/>
    <lineage>
        <taxon>Bacteria</taxon>
        <taxon>Bacillati</taxon>
        <taxon>Actinomycetota</taxon>
        <taxon>Actinomycetes</taxon>
        <taxon>Streptosporangiales</taxon>
        <taxon>Nocardiopsidaceae</taxon>
        <taxon>Nocardiopsis</taxon>
    </lineage>
</organism>
<feature type="transmembrane region" description="Helical" evidence="6">
    <location>
        <begin position="387"/>
        <end position="410"/>
    </location>
</feature>
<feature type="transmembrane region" description="Helical" evidence="6">
    <location>
        <begin position="201"/>
        <end position="219"/>
    </location>
</feature>
<reference evidence="7 8" key="1">
    <citation type="journal article" date="2019" name="Nat. Commun.">
        <title>The antimicrobial potential of Streptomyces from insect microbiomes.</title>
        <authorList>
            <person name="Chevrette M.G."/>
            <person name="Carlson C.M."/>
            <person name="Ortega H.E."/>
            <person name="Thomas C."/>
            <person name="Ananiev G.E."/>
            <person name="Barns K.J."/>
            <person name="Book A.J."/>
            <person name="Cagnazzo J."/>
            <person name="Carlos C."/>
            <person name="Flanigan W."/>
            <person name="Grubbs K.J."/>
            <person name="Horn H.A."/>
            <person name="Hoffmann F.M."/>
            <person name="Klassen J.L."/>
            <person name="Knack J.J."/>
            <person name="Lewin G.R."/>
            <person name="McDonald B.R."/>
            <person name="Muller L."/>
            <person name="Melo W.G.P."/>
            <person name="Pinto-Tomas A.A."/>
            <person name="Schmitz A."/>
            <person name="Wendt-Pienkowski E."/>
            <person name="Wildman S."/>
            <person name="Zhao M."/>
            <person name="Zhang F."/>
            <person name="Bugni T.S."/>
            <person name="Andes D.R."/>
            <person name="Pupo M.T."/>
            <person name="Currie C.R."/>
        </authorList>
    </citation>
    <scope>NUCLEOTIDE SEQUENCE [LARGE SCALE GENOMIC DNA]</scope>
    <source>
        <strain evidence="7 8">SID5840</strain>
    </source>
</reference>
<feature type="transmembrane region" description="Helical" evidence="6">
    <location>
        <begin position="280"/>
        <end position="298"/>
    </location>
</feature>
<feature type="transmembrane region" description="Helical" evidence="6">
    <location>
        <begin position="310"/>
        <end position="330"/>
    </location>
</feature>
<dbReference type="CDD" id="cd17341">
    <property type="entry name" value="MFS_NRT2_like"/>
    <property type="match status" value="1"/>
</dbReference>
<feature type="transmembrane region" description="Helical" evidence="6">
    <location>
        <begin position="132"/>
        <end position="150"/>
    </location>
</feature>
<proteinExistence type="inferred from homology"/>
<comment type="similarity">
    <text evidence="2">Belongs to the major facilitator superfamily. Nitrate/nitrite porter (TC 2.A.1.8) family.</text>
</comment>
<evidence type="ECO:0000256" key="1">
    <source>
        <dbReference type="ARBA" id="ARBA00004141"/>
    </source>
</evidence>
<dbReference type="GO" id="GO:0016020">
    <property type="term" value="C:membrane"/>
    <property type="evidence" value="ECO:0007669"/>
    <property type="project" value="UniProtKB-SubCell"/>
</dbReference>
<dbReference type="RefSeq" id="WP_042283630.1">
    <property type="nucleotide sequence ID" value="NZ_BAZE01000007.1"/>
</dbReference>
<keyword evidence="4 6" id="KW-1133">Transmembrane helix</keyword>
<keyword evidence="3 6" id="KW-0812">Transmembrane</keyword>
<dbReference type="GO" id="GO:0015112">
    <property type="term" value="F:nitrate transmembrane transporter activity"/>
    <property type="evidence" value="ECO:0007669"/>
    <property type="project" value="InterPro"/>
</dbReference>
<dbReference type="Pfam" id="PF07690">
    <property type="entry name" value="MFS_1"/>
    <property type="match status" value="1"/>
</dbReference>
<evidence type="ECO:0000256" key="2">
    <source>
        <dbReference type="ARBA" id="ARBA00008432"/>
    </source>
</evidence>
<dbReference type="Gene3D" id="1.20.1250.20">
    <property type="entry name" value="MFS general substrate transporter like domains"/>
    <property type="match status" value="1"/>
</dbReference>
<dbReference type="PANTHER" id="PTHR23515">
    <property type="entry name" value="HIGH-AFFINITY NITRATE TRANSPORTER 2.3"/>
    <property type="match status" value="1"/>
</dbReference>